<dbReference type="InterPro" id="IPR050373">
    <property type="entry name" value="Fibrinogen_C-term_domain"/>
</dbReference>
<keyword evidence="1" id="KW-0732">Signal</keyword>
<organism evidence="3 4">
    <name type="scientific">Clytia hemisphaerica</name>
    <dbReference type="NCBI Taxonomy" id="252671"/>
    <lineage>
        <taxon>Eukaryota</taxon>
        <taxon>Metazoa</taxon>
        <taxon>Cnidaria</taxon>
        <taxon>Hydrozoa</taxon>
        <taxon>Hydroidolina</taxon>
        <taxon>Leptothecata</taxon>
        <taxon>Obeliida</taxon>
        <taxon>Clytiidae</taxon>
        <taxon>Clytia</taxon>
    </lineage>
</organism>
<dbReference type="Pfam" id="PF00147">
    <property type="entry name" value="Fibrinogen_C"/>
    <property type="match status" value="1"/>
</dbReference>
<dbReference type="SMART" id="SM00186">
    <property type="entry name" value="FBG"/>
    <property type="match status" value="1"/>
</dbReference>
<dbReference type="PANTHER" id="PTHR19143">
    <property type="entry name" value="FIBRINOGEN/TENASCIN/ANGIOPOEITIN"/>
    <property type="match status" value="1"/>
</dbReference>
<feature type="domain" description="Fibrinogen C-terminal" evidence="2">
    <location>
        <begin position="101"/>
        <end position="315"/>
    </location>
</feature>
<dbReference type="SUPFAM" id="SSF56496">
    <property type="entry name" value="Fibrinogen C-terminal domain-like"/>
    <property type="match status" value="1"/>
</dbReference>
<dbReference type="EnsemblMetazoa" id="CLYHEMT007803.1">
    <property type="protein sequence ID" value="CLYHEMP007803.1"/>
    <property type="gene ID" value="CLYHEMG007803"/>
</dbReference>
<dbReference type="InterPro" id="IPR014716">
    <property type="entry name" value="Fibrinogen_a/b/g_C_1"/>
</dbReference>
<dbReference type="PROSITE" id="PS51406">
    <property type="entry name" value="FIBRINOGEN_C_2"/>
    <property type="match status" value="1"/>
</dbReference>
<keyword evidence="4" id="KW-1185">Reference proteome</keyword>
<evidence type="ECO:0000313" key="3">
    <source>
        <dbReference type="EnsemblMetazoa" id="CLYHEMP007803.1"/>
    </source>
</evidence>
<sequence>MKFLILLVLTAILPNFLKASTTTDDIGLLKSQVKALSNKLTQATKMITETNQKLAHVTQENRYLTMKDQVQNGVCHFSTNPCEPCFCVEDYSMVEKYYCDCRAQPIRRDCKEHYDQGERISGLYVINKSAYSLAVQVYCDHVTDGGGWTVLQRRIDGSENFYRNWTEYEIGFGRLNREFWLGNENLYRLTAQAFMKGSEVRFDMQKRGSSSLMWAKYSNFEVTSKSTGYELHISGYSGNAGDHMTYHNGAKFSTYDRGAASGCASFHKGAFWFVKCHRVNVNGAYDKFALLPIADSVTWGVIYRLRFSEIKIRRK</sequence>
<reference evidence="3" key="1">
    <citation type="submission" date="2021-01" db="UniProtKB">
        <authorList>
            <consortium name="EnsemblMetazoa"/>
        </authorList>
    </citation>
    <scope>IDENTIFICATION</scope>
</reference>
<protein>
    <recommendedName>
        <fullName evidence="2">Fibrinogen C-terminal domain-containing protein</fullName>
    </recommendedName>
</protein>
<feature type="signal peptide" evidence="1">
    <location>
        <begin position="1"/>
        <end position="19"/>
    </location>
</feature>
<name>A0A7M5V139_9CNID</name>
<accession>A0A7M5V139</accession>
<dbReference type="Gene3D" id="3.90.215.10">
    <property type="entry name" value="Gamma Fibrinogen, chain A, domain 1"/>
    <property type="match status" value="1"/>
</dbReference>
<dbReference type="AlphaFoldDB" id="A0A7M5V139"/>
<dbReference type="CDD" id="cd00087">
    <property type="entry name" value="FReD"/>
    <property type="match status" value="1"/>
</dbReference>
<evidence type="ECO:0000259" key="2">
    <source>
        <dbReference type="PROSITE" id="PS51406"/>
    </source>
</evidence>
<evidence type="ECO:0000256" key="1">
    <source>
        <dbReference type="SAM" id="SignalP"/>
    </source>
</evidence>
<dbReference type="OrthoDB" id="6272435at2759"/>
<evidence type="ECO:0000313" key="4">
    <source>
        <dbReference type="Proteomes" id="UP000594262"/>
    </source>
</evidence>
<dbReference type="GO" id="GO:0005615">
    <property type="term" value="C:extracellular space"/>
    <property type="evidence" value="ECO:0007669"/>
    <property type="project" value="TreeGrafter"/>
</dbReference>
<dbReference type="NCBIfam" id="NF040941">
    <property type="entry name" value="GGGWT_bact"/>
    <property type="match status" value="1"/>
</dbReference>
<dbReference type="InterPro" id="IPR036056">
    <property type="entry name" value="Fibrinogen-like_C"/>
</dbReference>
<dbReference type="InterPro" id="IPR002181">
    <property type="entry name" value="Fibrinogen_a/b/g_C_dom"/>
</dbReference>
<feature type="chain" id="PRO_5029496949" description="Fibrinogen C-terminal domain-containing protein" evidence="1">
    <location>
        <begin position="20"/>
        <end position="315"/>
    </location>
</feature>
<proteinExistence type="predicted"/>
<dbReference type="PANTHER" id="PTHR19143:SF458">
    <property type="entry name" value="FIBRINOGEN C-TERMINAL DOMAIN-CONTAINING PROTEIN-RELATED"/>
    <property type="match status" value="1"/>
</dbReference>
<dbReference type="Proteomes" id="UP000594262">
    <property type="component" value="Unplaced"/>
</dbReference>